<keyword evidence="5" id="KW-1185">Reference proteome</keyword>
<evidence type="ECO:0000313" key="5">
    <source>
        <dbReference type="Proteomes" id="UP000240883"/>
    </source>
</evidence>
<protein>
    <recommendedName>
        <fullName evidence="3">Zn(2)-C6 fungal-type domain-containing protein</fullName>
    </recommendedName>
</protein>
<evidence type="ECO:0000256" key="1">
    <source>
        <dbReference type="ARBA" id="ARBA00023242"/>
    </source>
</evidence>
<dbReference type="SMART" id="SM00066">
    <property type="entry name" value="GAL4"/>
    <property type="match status" value="1"/>
</dbReference>
<dbReference type="SUPFAM" id="SSF57701">
    <property type="entry name" value="Zn2/Cys6 DNA-binding domain"/>
    <property type="match status" value="1"/>
</dbReference>
<evidence type="ECO:0000313" key="4">
    <source>
        <dbReference type="EMBL" id="PSN71163.1"/>
    </source>
</evidence>
<evidence type="ECO:0000256" key="2">
    <source>
        <dbReference type="SAM" id="MobiDB-lite"/>
    </source>
</evidence>
<dbReference type="EMBL" id="KZ678131">
    <property type="protein sequence ID" value="PSN71163.1"/>
    <property type="molecule type" value="Genomic_DNA"/>
</dbReference>
<dbReference type="PROSITE" id="PS50048">
    <property type="entry name" value="ZN2_CY6_FUNGAL_2"/>
    <property type="match status" value="1"/>
</dbReference>
<dbReference type="GO" id="GO:0001228">
    <property type="term" value="F:DNA-binding transcription activator activity, RNA polymerase II-specific"/>
    <property type="evidence" value="ECO:0007669"/>
    <property type="project" value="TreeGrafter"/>
</dbReference>
<dbReference type="AlphaFoldDB" id="A0A2T2P0J7"/>
<dbReference type="Proteomes" id="UP000240883">
    <property type="component" value="Unassembled WGS sequence"/>
</dbReference>
<feature type="region of interest" description="Disordered" evidence="2">
    <location>
        <begin position="51"/>
        <end position="80"/>
    </location>
</feature>
<dbReference type="CDD" id="cd00067">
    <property type="entry name" value="GAL4"/>
    <property type="match status" value="1"/>
</dbReference>
<dbReference type="PRINTS" id="PR00755">
    <property type="entry name" value="AFLATOXINBRP"/>
</dbReference>
<dbReference type="STRING" id="1448308.A0A2T2P0J7"/>
<sequence length="396" mass="45073">MTAESKVYKKRPHRKVKSGCSTCKRRKIKCDEEKPQCSNCARYAAECVYPPASSSEGTRERAATARSSTTPPLVHTPESQSDEIPVFKCYGGGHDLPIRDLSLMHQWTIATCYGFGDDSNGPSYVDPWKYEVPLLGQQYPFVMRGILAVSALHLAQGFTDPHMRLKYLRIAAYHQDLALPEYRSEVIQVTEKNFAAVLAFSTLITVYSFAAPKDPGTFFFDGCPEWIFLHRGVGLLPTGRQRWMSGSFLSDQMHRRSLQPIDPAINPDDHRLVALQSMLYDLPAEDQVEIAAYESSLFELRQAFAHTFSPESKLGTKYAILVWCERVPSMYLDMLKQRRPRALVLFAHIAILAKRAEHLFWYLDGWAELCLSEMKPYLGDEFLPWIEWPLEACGMN</sequence>
<reference evidence="4 5" key="1">
    <citation type="journal article" date="2018" name="Front. Microbiol.">
        <title>Genome-Wide Analysis of Corynespora cassiicola Leaf Fall Disease Putative Effectors.</title>
        <authorList>
            <person name="Lopez D."/>
            <person name="Ribeiro S."/>
            <person name="Label P."/>
            <person name="Fumanal B."/>
            <person name="Venisse J.S."/>
            <person name="Kohler A."/>
            <person name="de Oliveira R.R."/>
            <person name="Labutti K."/>
            <person name="Lipzen A."/>
            <person name="Lail K."/>
            <person name="Bauer D."/>
            <person name="Ohm R.A."/>
            <person name="Barry K.W."/>
            <person name="Spatafora J."/>
            <person name="Grigoriev I.V."/>
            <person name="Martin F.M."/>
            <person name="Pujade-Renaud V."/>
        </authorList>
    </citation>
    <scope>NUCLEOTIDE SEQUENCE [LARGE SCALE GENOMIC DNA]</scope>
    <source>
        <strain evidence="4 5">Philippines</strain>
    </source>
</reference>
<gene>
    <name evidence="4" type="ORF">BS50DRAFT_275798</name>
</gene>
<keyword evidence="1" id="KW-0539">Nucleus</keyword>
<dbReference type="InterPro" id="IPR001138">
    <property type="entry name" value="Zn2Cys6_DnaBD"/>
</dbReference>
<dbReference type="Gene3D" id="4.10.240.10">
    <property type="entry name" value="Zn(2)-C6 fungal-type DNA-binding domain"/>
    <property type="match status" value="1"/>
</dbReference>
<organism evidence="4 5">
    <name type="scientific">Corynespora cassiicola Philippines</name>
    <dbReference type="NCBI Taxonomy" id="1448308"/>
    <lineage>
        <taxon>Eukaryota</taxon>
        <taxon>Fungi</taxon>
        <taxon>Dikarya</taxon>
        <taxon>Ascomycota</taxon>
        <taxon>Pezizomycotina</taxon>
        <taxon>Dothideomycetes</taxon>
        <taxon>Pleosporomycetidae</taxon>
        <taxon>Pleosporales</taxon>
        <taxon>Corynesporascaceae</taxon>
        <taxon>Corynespora</taxon>
    </lineage>
</organism>
<dbReference type="InterPro" id="IPR036864">
    <property type="entry name" value="Zn2-C6_fun-type_DNA-bd_sf"/>
</dbReference>
<proteinExistence type="predicted"/>
<feature type="domain" description="Zn(2)-C6 fungal-type" evidence="3">
    <location>
        <begin position="19"/>
        <end position="49"/>
    </location>
</feature>
<dbReference type="PANTHER" id="PTHR47784:SF5">
    <property type="entry name" value="STEROL UPTAKE CONTROL PROTEIN 2"/>
    <property type="match status" value="1"/>
</dbReference>
<dbReference type="PANTHER" id="PTHR47784">
    <property type="entry name" value="STEROL UPTAKE CONTROL PROTEIN 2"/>
    <property type="match status" value="1"/>
</dbReference>
<dbReference type="PROSITE" id="PS00463">
    <property type="entry name" value="ZN2_CY6_FUNGAL_1"/>
    <property type="match status" value="1"/>
</dbReference>
<dbReference type="Pfam" id="PF00172">
    <property type="entry name" value="Zn_clus"/>
    <property type="match status" value="1"/>
</dbReference>
<evidence type="ECO:0000259" key="3">
    <source>
        <dbReference type="PROSITE" id="PS50048"/>
    </source>
</evidence>
<name>A0A2T2P0J7_CORCC</name>
<dbReference type="InterPro" id="IPR053157">
    <property type="entry name" value="Sterol_Uptake_Regulator"/>
</dbReference>
<accession>A0A2T2P0J7</accession>
<dbReference type="GO" id="GO:0008270">
    <property type="term" value="F:zinc ion binding"/>
    <property type="evidence" value="ECO:0007669"/>
    <property type="project" value="InterPro"/>
</dbReference>
<dbReference type="OrthoDB" id="5386330at2759"/>